<keyword evidence="2" id="KW-1185">Reference proteome</keyword>
<dbReference type="Proteomes" id="UP001732700">
    <property type="component" value="Chromosome 5C"/>
</dbReference>
<sequence>MEATALSVGKSVLSGALGYAKSAIAAEVALQLGVERDQAFISDELEMMQAFLMAAHEERDDNRVVQIWVKQVRDVAYDVEDSLQGGGSGSKPVTLGGHSIISSEVALHMAEAAREALREKKKVDLLKLIAKDDENELKAIAVWGASNDVGVTSIIRAAYEDQLVKHKFKCRAWVRLLHPFSPNDFFASLVRQFHGDQLEQSEKATEGSAVGLEVMKDMATQDNLVDVFNRYVTEMKYLVVVTDVSTVEEWDWIKTYFPSKNGSRIIVSTLQFEVASLCTEQPYTVSEIDQQWSPEKDFYVFYKKVDTPTKKDDMTSEAEISSAEPSAGEQHAKKFTRAGTMVAAAAAAFEDDQLIDRAAAKAEVVRLIALDGEVTAICGMGGLGKTTLARSVYQQELAEKFQRRAWLSISGSFNPNDFQSNLFQQLRNDHQEKADKLRSDAKKKETEQESIPTRLTKILLEQKCLIVLDDVPSTVEWQDIEHQQRRQYQGVASSPPRRFAVLRLPF</sequence>
<protein>
    <submittedName>
        <fullName evidence="1">Uncharacterized protein</fullName>
    </submittedName>
</protein>
<evidence type="ECO:0000313" key="1">
    <source>
        <dbReference type="EnsemblPlants" id="AVESA.00010b.r2.5CG0933120.1.CDS"/>
    </source>
</evidence>
<accession>A0ACD5YBM2</accession>
<proteinExistence type="predicted"/>
<name>A0ACD5YBM2_AVESA</name>
<reference evidence="1" key="2">
    <citation type="submission" date="2025-09" db="UniProtKB">
        <authorList>
            <consortium name="EnsemblPlants"/>
        </authorList>
    </citation>
    <scope>IDENTIFICATION</scope>
</reference>
<organism evidence="1 2">
    <name type="scientific">Avena sativa</name>
    <name type="common">Oat</name>
    <dbReference type="NCBI Taxonomy" id="4498"/>
    <lineage>
        <taxon>Eukaryota</taxon>
        <taxon>Viridiplantae</taxon>
        <taxon>Streptophyta</taxon>
        <taxon>Embryophyta</taxon>
        <taxon>Tracheophyta</taxon>
        <taxon>Spermatophyta</taxon>
        <taxon>Magnoliopsida</taxon>
        <taxon>Liliopsida</taxon>
        <taxon>Poales</taxon>
        <taxon>Poaceae</taxon>
        <taxon>BOP clade</taxon>
        <taxon>Pooideae</taxon>
        <taxon>Poodae</taxon>
        <taxon>Poeae</taxon>
        <taxon>Poeae Chloroplast Group 1 (Aveneae type)</taxon>
        <taxon>Aveninae</taxon>
        <taxon>Avena</taxon>
    </lineage>
</organism>
<dbReference type="EnsemblPlants" id="AVESA.00010b.r2.5CG0933120.1">
    <property type="protein sequence ID" value="AVESA.00010b.r2.5CG0933120.1.CDS"/>
    <property type="gene ID" value="AVESA.00010b.r2.5CG0933120"/>
</dbReference>
<evidence type="ECO:0000313" key="2">
    <source>
        <dbReference type="Proteomes" id="UP001732700"/>
    </source>
</evidence>
<reference evidence="1" key="1">
    <citation type="submission" date="2021-05" db="EMBL/GenBank/DDBJ databases">
        <authorList>
            <person name="Scholz U."/>
            <person name="Mascher M."/>
            <person name="Fiebig A."/>
        </authorList>
    </citation>
    <scope>NUCLEOTIDE SEQUENCE [LARGE SCALE GENOMIC DNA]</scope>
</reference>